<gene>
    <name evidence="10" type="ORF">Lade_1142</name>
    <name evidence="11" type="ORF">NCTC12735_01876</name>
</gene>
<dbReference type="GO" id="GO:0005506">
    <property type="term" value="F:iron ion binding"/>
    <property type="evidence" value="ECO:0007669"/>
    <property type="project" value="InterPro"/>
</dbReference>
<feature type="domain" description="Cytochrome c" evidence="9">
    <location>
        <begin position="61"/>
        <end position="141"/>
    </location>
</feature>
<keyword evidence="1" id="KW-0813">Transport</keyword>
<dbReference type="SUPFAM" id="SSF46626">
    <property type="entry name" value="Cytochrome c"/>
    <property type="match status" value="1"/>
</dbReference>
<evidence type="ECO:0000256" key="1">
    <source>
        <dbReference type="ARBA" id="ARBA00022448"/>
    </source>
</evidence>
<keyword evidence="12" id="KW-1185">Reference proteome</keyword>
<evidence type="ECO:0000256" key="4">
    <source>
        <dbReference type="ARBA" id="ARBA00022982"/>
    </source>
</evidence>
<evidence type="ECO:0000256" key="2">
    <source>
        <dbReference type="ARBA" id="ARBA00022617"/>
    </source>
</evidence>
<dbReference type="PANTHER" id="PTHR40942:SF4">
    <property type="entry name" value="CYTOCHROME C5"/>
    <property type="match status" value="1"/>
</dbReference>
<dbReference type="InterPro" id="IPR002323">
    <property type="entry name" value="Cyt_CIE"/>
</dbReference>
<feature type="signal peptide" evidence="8">
    <location>
        <begin position="1"/>
        <end position="18"/>
    </location>
</feature>
<protein>
    <submittedName>
        <fullName evidence="10">Cytochrome c5</fullName>
    </submittedName>
</protein>
<evidence type="ECO:0000256" key="6">
    <source>
        <dbReference type="PROSITE-ProRule" id="PRU00433"/>
    </source>
</evidence>
<dbReference type="KEGG" id="ladl:NCTC12735_01876"/>
<keyword evidence="5 6" id="KW-0408">Iron</keyword>
<dbReference type="EMBL" id="LNKA01000001">
    <property type="protein sequence ID" value="KTC66484.1"/>
    <property type="molecule type" value="Genomic_DNA"/>
</dbReference>
<sequence length="142" mass="15651">MRAAMGLIFFTMSQLLWAAVDDFERSQIEQRISPVGQVKVQGQEQINTAQTPPQENTQASAPKESGQEIYEKYCGTCHGTGIAGAPKFRVEEDWKSRLAKGQETLLKNAINGINAMPPKGTCAECTEEEIKNAVLYMSSSHK</sequence>
<feature type="region of interest" description="Disordered" evidence="7">
    <location>
        <begin position="43"/>
        <end position="65"/>
    </location>
</feature>
<keyword evidence="3 6" id="KW-0479">Metal-binding</keyword>
<dbReference type="Gene3D" id="1.10.760.10">
    <property type="entry name" value="Cytochrome c-like domain"/>
    <property type="match status" value="1"/>
</dbReference>
<evidence type="ECO:0000313" key="10">
    <source>
        <dbReference type="EMBL" id="KTC66484.1"/>
    </source>
</evidence>
<evidence type="ECO:0000256" key="5">
    <source>
        <dbReference type="ARBA" id="ARBA00023004"/>
    </source>
</evidence>
<dbReference type="Proteomes" id="UP000281170">
    <property type="component" value="Plasmid 28"/>
</dbReference>
<dbReference type="Proteomes" id="UP000054859">
    <property type="component" value="Unassembled WGS sequence"/>
</dbReference>
<feature type="chain" id="PRO_5033727718" evidence="8">
    <location>
        <begin position="19"/>
        <end position="142"/>
    </location>
</feature>
<dbReference type="OrthoDB" id="9814708at2"/>
<organism evidence="10 12">
    <name type="scientific">Legionella adelaidensis</name>
    <dbReference type="NCBI Taxonomy" id="45056"/>
    <lineage>
        <taxon>Bacteria</taxon>
        <taxon>Pseudomonadati</taxon>
        <taxon>Pseudomonadota</taxon>
        <taxon>Gammaproteobacteria</taxon>
        <taxon>Legionellales</taxon>
        <taxon>Legionellaceae</taxon>
        <taxon>Legionella</taxon>
    </lineage>
</organism>
<dbReference type="PATRIC" id="fig|45056.6.peg.1181"/>
<evidence type="ECO:0000313" key="12">
    <source>
        <dbReference type="Proteomes" id="UP000054859"/>
    </source>
</evidence>
<dbReference type="PANTHER" id="PTHR40942">
    <property type="match status" value="1"/>
</dbReference>
<geneLocation type="plasmid" evidence="11 13">
    <name>28</name>
</geneLocation>
<accession>A0A0W0R5V9</accession>
<keyword evidence="2 6" id="KW-0349">Heme</keyword>
<dbReference type="GO" id="GO:0020037">
    <property type="term" value="F:heme binding"/>
    <property type="evidence" value="ECO:0007669"/>
    <property type="project" value="InterPro"/>
</dbReference>
<dbReference type="AlphaFoldDB" id="A0A0W0R5V9"/>
<dbReference type="GO" id="GO:0009055">
    <property type="term" value="F:electron transfer activity"/>
    <property type="evidence" value="ECO:0007669"/>
    <property type="project" value="InterPro"/>
</dbReference>
<reference evidence="11 13" key="2">
    <citation type="submission" date="2018-12" db="EMBL/GenBank/DDBJ databases">
        <authorList>
            <consortium name="Pathogen Informatics"/>
        </authorList>
    </citation>
    <scope>NUCLEOTIDE SEQUENCE [LARGE SCALE GENOMIC DNA]</scope>
    <source>
        <strain evidence="11 13">NCTC12735</strain>
        <plasmid evidence="13">28</plasmid>
    </source>
</reference>
<evidence type="ECO:0000259" key="9">
    <source>
        <dbReference type="PROSITE" id="PS51007"/>
    </source>
</evidence>
<dbReference type="PRINTS" id="PR00607">
    <property type="entry name" value="CYTCHROMECIE"/>
</dbReference>
<keyword evidence="4" id="KW-0249">Electron transport</keyword>
<evidence type="ECO:0000313" key="13">
    <source>
        <dbReference type="Proteomes" id="UP000281170"/>
    </source>
</evidence>
<dbReference type="InterPro" id="IPR036909">
    <property type="entry name" value="Cyt_c-like_dom_sf"/>
</dbReference>
<reference evidence="10 12" key="1">
    <citation type="submission" date="2015-11" db="EMBL/GenBank/DDBJ databases">
        <title>Identification of large and diverse effector repertoires of 38 Legionella species.</title>
        <authorList>
            <person name="Burstein D."/>
            <person name="Amaro F."/>
            <person name="Zusman T."/>
            <person name="Lifshitz Z."/>
            <person name="Cohen O."/>
            <person name="Gilbert J.A."/>
            <person name="Pupko T."/>
            <person name="Shuman H.A."/>
            <person name="Segal G."/>
        </authorList>
    </citation>
    <scope>NUCLEOTIDE SEQUENCE [LARGE SCALE GENOMIC DNA]</scope>
    <source>
        <strain evidence="10 12">1762-AUS-E</strain>
    </source>
</reference>
<evidence type="ECO:0000256" key="7">
    <source>
        <dbReference type="SAM" id="MobiDB-lite"/>
    </source>
</evidence>
<dbReference type="Pfam" id="PF13442">
    <property type="entry name" value="Cytochrome_CBB3"/>
    <property type="match status" value="1"/>
</dbReference>
<dbReference type="PROSITE" id="PS51007">
    <property type="entry name" value="CYTC"/>
    <property type="match status" value="1"/>
</dbReference>
<evidence type="ECO:0000256" key="3">
    <source>
        <dbReference type="ARBA" id="ARBA00022723"/>
    </source>
</evidence>
<evidence type="ECO:0000256" key="8">
    <source>
        <dbReference type="SAM" id="SignalP"/>
    </source>
</evidence>
<evidence type="ECO:0000313" key="11">
    <source>
        <dbReference type="EMBL" id="VEH86228.1"/>
    </source>
</evidence>
<dbReference type="RefSeq" id="WP_065310931.1">
    <property type="nucleotide sequence ID" value="NZ_CAAAHS010000002.1"/>
</dbReference>
<proteinExistence type="predicted"/>
<dbReference type="STRING" id="45056.Lade_1142"/>
<feature type="compositionally biased region" description="Polar residues" evidence="7">
    <location>
        <begin position="43"/>
        <end position="60"/>
    </location>
</feature>
<dbReference type="EMBL" id="LR134437">
    <property type="protein sequence ID" value="VEH86228.1"/>
    <property type="molecule type" value="Genomic_DNA"/>
</dbReference>
<dbReference type="InterPro" id="IPR009056">
    <property type="entry name" value="Cyt_c-like_dom"/>
</dbReference>
<keyword evidence="8" id="KW-0732">Signal</keyword>
<keyword evidence="11" id="KW-0614">Plasmid</keyword>
<name>A0A0W0R5V9_9GAMM</name>